<evidence type="ECO:0000313" key="1">
    <source>
        <dbReference type="EMBL" id="MDQ0232335.1"/>
    </source>
</evidence>
<accession>A0ABT9ZK32</accession>
<dbReference type="Gene3D" id="3.30.470.20">
    <property type="entry name" value="ATP-grasp fold, B domain"/>
    <property type="match status" value="1"/>
</dbReference>
<comment type="caution">
    <text evidence="1">The sequence shown here is derived from an EMBL/GenBank/DDBJ whole genome shotgun (WGS) entry which is preliminary data.</text>
</comment>
<evidence type="ECO:0008006" key="3">
    <source>
        <dbReference type="Google" id="ProtNLM"/>
    </source>
</evidence>
<name>A0ABT9ZK32_9BACI</name>
<keyword evidence="2" id="KW-1185">Reference proteome</keyword>
<protein>
    <recommendedName>
        <fullName evidence="3">ATP-grasp domain-containing protein</fullName>
    </recommendedName>
</protein>
<proteinExistence type="predicted"/>
<dbReference type="Pfam" id="PF14398">
    <property type="entry name" value="ATPgrasp_YheCD"/>
    <property type="match status" value="1"/>
</dbReference>
<evidence type="ECO:0000313" key="2">
    <source>
        <dbReference type="Proteomes" id="UP001234495"/>
    </source>
</evidence>
<dbReference type="EMBL" id="JAUSUD010000020">
    <property type="protein sequence ID" value="MDQ0232335.1"/>
    <property type="molecule type" value="Genomic_DNA"/>
</dbReference>
<gene>
    <name evidence="1" type="ORF">J2S19_003645</name>
</gene>
<reference evidence="1 2" key="1">
    <citation type="submission" date="2023-07" db="EMBL/GenBank/DDBJ databases">
        <title>Genomic Encyclopedia of Type Strains, Phase IV (KMG-IV): sequencing the most valuable type-strain genomes for metagenomic binning, comparative biology and taxonomic classification.</title>
        <authorList>
            <person name="Goeker M."/>
        </authorList>
    </citation>
    <scope>NUCLEOTIDE SEQUENCE [LARGE SCALE GENOMIC DNA]</scope>
    <source>
        <strain evidence="1 2">DSM 29005</strain>
    </source>
</reference>
<organism evidence="1 2">
    <name type="scientific">Metabacillus malikii</name>
    <dbReference type="NCBI Taxonomy" id="1504265"/>
    <lineage>
        <taxon>Bacteria</taxon>
        <taxon>Bacillati</taxon>
        <taxon>Bacillota</taxon>
        <taxon>Bacilli</taxon>
        <taxon>Bacillales</taxon>
        <taxon>Bacillaceae</taxon>
        <taxon>Metabacillus</taxon>
    </lineage>
</organism>
<dbReference type="Proteomes" id="UP001234495">
    <property type="component" value="Unassembled WGS sequence"/>
</dbReference>
<sequence length="352" mass="40541">MGSNNRTPMIGILVSKADDERMFKGDIEFFIQLLQQINKSGSTGFLFTLDDIQKDYIQGYTYSALNNKWKSKKLPYPHVIYNRIASRKDEATVHFLKLKKLYRNKNRYFFNPGFFDKWKCYKVLASSDKLKTFLPNTWLYTTIDDLLDKLTIQHSVYIKPIQGFKGNGIYKLTFDGVRYTVYKRQKKSTYSHADFVSKISKIVQKKPYIIQSEIHTDTIGQRKYDLRVICINGDSTYRIKGIGIRQAEKDSIITHVPNGGDILSVDVIKHKLSMQQLETLADSIGYTLARTYGFIGEFSIDIGLEPNGHPIVFEVNSKPMKFDEDEIQTVRIKELGKLCCQLANTTVKSELS</sequence>
<dbReference type="InterPro" id="IPR026838">
    <property type="entry name" value="YheC/D"/>
</dbReference>
<dbReference type="SUPFAM" id="SSF56059">
    <property type="entry name" value="Glutathione synthetase ATP-binding domain-like"/>
    <property type="match status" value="1"/>
</dbReference>
<dbReference type="RefSeq" id="WP_307344340.1">
    <property type="nucleotide sequence ID" value="NZ_JAUSUD010000020.1"/>
</dbReference>